<sequence length="121" mass="13697">MACIVGILVLVLVLVSDLNIGEPSQWPSSDSACDRIFEYFPYCLEFLVEDYYKPSRKCCNHIEKLNKLANHRTGPKFICWCIQLMIKGVTPALIPSKVDDLPKMCNPHLSFPISDSMNCSK</sequence>
<reference evidence="1 2" key="1">
    <citation type="journal article" date="2022" name="DNA Res.">
        <title>Chromosomal-level genome assembly of the orchid tree Bauhinia variegata (Leguminosae; Cercidoideae) supports the allotetraploid origin hypothesis of Bauhinia.</title>
        <authorList>
            <person name="Zhong Y."/>
            <person name="Chen Y."/>
            <person name="Zheng D."/>
            <person name="Pang J."/>
            <person name="Liu Y."/>
            <person name="Luo S."/>
            <person name="Meng S."/>
            <person name="Qian L."/>
            <person name="Wei D."/>
            <person name="Dai S."/>
            <person name="Zhou R."/>
        </authorList>
    </citation>
    <scope>NUCLEOTIDE SEQUENCE [LARGE SCALE GENOMIC DNA]</scope>
    <source>
        <strain evidence="1">BV-YZ2020</strain>
    </source>
</reference>
<accession>A0ACB9NCS8</accession>
<evidence type="ECO:0000313" key="2">
    <source>
        <dbReference type="Proteomes" id="UP000828941"/>
    </source>
</evidence>
<dbReference type="Proteomes" id="UP000828941">
    <property type="component" value="Chromosome 7"/>
</dbReference>
<organism evidence="1 2">
    <name type="scientific">Bauhinia variegata</name>
    <name type="common">Purple orchid tree</name>
    <name type="synonym">Phanera variegata</name>
    <dbReference type="NCBI Taxonomy" id="167791"/>
    <lineage>
        <taxon>Eukaryota</taxon>
        <taxon>Viridiplantae</taxon>
        <taxon>Streptophyta</taxon>
        <taxon>Embryophyta</taxon>
        <taxon>Tracheophyta</taxon>
        <taxon>Spermatophyta</taxon>
        <taxon>Magnoliopsida</taxon>
        <taxon>eudicotyledons</taxon>
        <taxon>Gunneridae</taxon>
        <taxon>Pentapetalae</taxon>
        <taxon>rosids</taxon>
        <taxon>fabids</taxon>
        <taxon>Fabales</taxon>
        <taxon>Fabaceae</taxon>
        <taxon>Cercidoideae</taxon>
        <taxon>Cercideae</taxon>
        <taxon>Bauhiniinae</taxon>
        <taxon>Bauhinia</taxon>
    </lineage>
</organism>
<name>A0ACB9NCS8_BAUVA</name>
<comment type="caution">
    <text evidence="1">The sequence shown here is derived from an EMBL/GenBank/DDBJ whole genome shotgun (WGS) entry which is preliminary data.</text>
</comment>
<evidence type="ECO:0000313" key="1">
    <source>
        <dbReference type="EMBL" id="KAI4333967.1"/>
    </source>
</evidence>
<dbReference type="EMBL" id="CM039432">
    <property type="protein sequence ID" value="KAI4333967.1"/>
    <property type="molecule type" value="Genomic_DNA"/>
</dbReference>
<gene>
    <name evidence="1" type="ORF">L6164_018712</name>
</gene>
<protein>
    <submittedName>
        <fullName evidence="1">Uncharacterized protein</fullName>
    </submittedName>
</protein>
<proteinExistence type="predicted"/>
<keyword evidence="2" id="KW-1185">Reference proteome</keyword>